<keyword evidence="4" id="KW-0853">WD repeat</keyword>
<comment type="similarity">
    <text evidence="1 8">Belongs to the WD repeat EIF2A family.</text>
</comment>
<evidence type="ECO:0000256" key="4">
    <source>
        <dbReference type="ARBA" id="ARBA00022574"/>
    </source>
</evidence>
<dbReference type="PANTHER" id="PTHR13227:SF0">
    <property type="entry name" value="EUKARYOTIC TRANSLATION INITIATION FACTOR 2A"/>
    <property type="match status" value="1"/>
</dbReference>
<feature type="domain" description="Translation initiation factor beta propellor-like" evidence="11">
    <location>
        <begin position="213"/>
        <end position="405"/>
    </location>
</feature>
<comment type="function">
    <text evidence="8">Functions in the early steps of protein synthesis of a small number of specific mRNAs. Acts by directing the binding of methionyl-tRNAi to 40S ribosomal subunits. In contrast to the eIF-2 complex, it binds methionyl-tRNAi to 40S subunits in a codon-dependent manner, whereas the eIF-2 complex binds methionyl-tRNAi to 40S subunits in a GTP-dependent manner.</text>
</comment>
<dbReference type="SUPFAM" id="SSF82171">
    <property type="entry name" value="DPP6 N-terminal domain-like"/>
    <property type="match status" value="1"/>
</dbReference>
<gene>
    <name evidence="12" type="ORF">HK105_204529</name>
</gene>
<keyword evidence="13" id="KW-1185">Reference proteome</keyword>
<evidence type="ECO:0000256" key="9">
    <source>
        <dbReference type="SAM" id="Coils"/>
    </source>
</evidence>
<comment type="caution">
    <text evidence="12">The sequence shown here is derived from an EMBL/GenBank/DDBJ whole genome shotgun (WGS) entry which is preliminary data.</text>
</comment>
<dbReference type="EMBL" id="JADGIZ020000020">
    <property type="protein sequence ID" value="KAL2915828.1"/>
    <property type="molecule type" value="Genomic_DNA"/>
</dbReference>
<evidence type="ECO:0000256" key="10">
    <source>
        <dbReference type="SAM" id="MobiDB-lite"/>
    </source>
</evidence>
<organism evidence="12 13">
    <name type="scientific">Polyrhizophydium stewartii</name>
    <dbReference type="NCBI Taxonomy" id="2732419"/>
    <lineage>
        <taxon>Eukaryota</taxon>
        <taxon>Fungi</taxon>
        <taxon>Fungi incertae sedis</taxon>
        <taxon>Chytridiomycota</taxon>
        <taxon>Chytridiomycota incertae sedis</taxon>
        <taxon>Chytridiomycetes</taxon>
        <taxon>Rhizophydiales</taxon>
        <taxon>Rhizophydiales incertae sedis</taxon>
        <taxon>Polyrhizophydium</taxon>
    </lineage>
</organism>
<dbReference type="Pfam" id="PF08662">
    <property type="entry name" value="eIF2A"/>
    <property type="match status" value="1"/>
</dbReference>
<evidence type="ECO:0000313" key="12">
    <source>
        <dbReference type="EMBL" id="KAL2915828.1"/>
    </source>
</evidence>
<evidence type="ECO:0000256" key="6">
    <source>
        <dbReference type="ARBA" id="ARBA00022845"/>
    </source>
</evidence>
<keyword evidence="7 8" id="KW-0648">Protein biosynthesis</keyword>
<dbReference type="Gene3D" id="2.130.10.10">
    <property type="entry name" value="YVTN repeat-like/Quinoprotein amine dehydrogenase"/>
    <property type="match status" value="1"/>
</dbReference>
<feature type="compositionally biased region" description="Basic residues" evidence="10">
    <location>
        <begin position="494"/>
        <end position="503"/>
    </location>
</feature>
<reference evidence="12 13" key="1">
    <citation type="submission" date="2023-09" db="EMBL/GenBank/DDBJ databases">
        <title>Pangenome analysis of Batrachochytrium dendrobatidis and related Chytrids.</title>
        <authorList>
            <person name="Yacoub M.N."/>
            <person name="Stajich J.E."/>
            <person name="James T.Y."/>
        </authorList>
    </citation>
    <scope>NUCLEOTIDE SEQUENCE [LARGE SCALE GENOMIC DNA]</scope>
    <source>
        <strain evidence="12 13">JEL0888</strain>
    </source>
</reference>
<evidence type="ECO:0000259" key="11">
    <source>
        <dbReference type="Pfam" id="PF08662"/>
    </source>
</evidence>
<keyword evidence="6 8" id="KW-0810">Translation regulation</keyword>
<sequence>MSTTATLAYRDNAGVTVMTGPPAYAPVPTGDLPGEPRSFLFSPLGKFMAFVFLDRIVVSKVAHEGLEVVRELAVPGALEIVFSPRETHLSVYVRYNAPKDPDAPAHRNVSVWNLQTGEEAVSFTQKNMSNWNVQWAEDESYCARLVGNEIQFYEPKNFSKGVTNRLKLESISAFSMSPGKRPVVAVFVPEKNGKPGSVKLFDVASLTKPLSEKSFFRADTVQFHWNSLGTNVLVFTHTDVDATGQSYYGETNLYYLSITGNFDCKVDLNKPGPIHDVCWSPNAKEFVVVYGTMPAKATLFDHRASALYEFGSDARNQVKFNPHGRLLFIGGFGNLAGDMDVWDRRTLKKLATIHASNSSSCDWSPDGRHIMTSTLYRRLKVDNGIKIWHFTGVLVHKVDVKEMYETAWKFDPSSLWPDRAALSPPPPGIVVAAPPKPAGKYRPPGARNNASTTVFYDRDAIDKGIAAGQRPTLVPGAAVPGAVPGSAIPGAKPGGKKGNRKGAKNGDDAAPPAAPATPAVQQPTGAGIVPGSALESEKKLRQLQKKLRQIEELKQKQAAGQTLELTQIQKIQSEDSVRQEIEKLQPSLE</sequence>
<evidence type="ECO:0000256" key="5">
    <source>
        <dbReference type="ARBA" id="ARBA00022737"/>
    </source>
</evidence>
<keyword evidence="9" id="KW-0175">Coiled coil</keyword>
<feature type="region of interest" description="Disordered" evidence="10">
    <location>
        <begin position="473"/>
        <end position="533"/>
    </location>
</feature>
<evidence type="ECO:0000256" key="8">
    <source>
        <dbReference type="PIRNR" id="PIRNR017222"/>
    </source>
</evidence>
<feature type="compositionally biased region" description="Low complexity" evidence="10">
    <location>
        <begin position="474"/>
        <end position="491"/>
    </location>
</feature>
<keyword evidence="5" id="KW-0677">Repeat</keyword>
<dbReference type="InterPro" id="IPR013979">
    <property type="entry name" value="TIF_beta_prop-like"/>
</dbReference>
<feature type="compositionally biased region" description="Low complexity" evidence="10">
    <location>
        <begin position="508"/>
        <end position="526"/>
    </location>
</feature>
<evidence type="ECO:0000256" key="2">
    <source>
        <dbReference type="ARBA" id="ARBA00013819"/>
    </source>
</evidence>
<dbReference type="InterPro" id="IPR015943">
    <property type="entry name" value="WD40/YVTN_repeat-like_dom_sf"/>
</dbReference>
<evidence type="ECO:0000256" key="3">
    <source>
        <dbReference type="ARBA" id="ARBA00022540"/>
    </source>
</evidence>
<name>A0ABR4N8H7_9FUNG</name>
<evidence type="ECO:0000256" key="1">
    <source>
        <dbReference type="ARBA" id="ARBA00009573"/>
    </source>
</evidence>
<feature type="coiled-coil region" evidence="9">
    <location>
        <begin position="533"/>
        <end position="560"/>
    </location>
</feature>
<dbReference type="PANTHER" id="PTHR13227">
    <property type="entry name" value="EUKARYOTIC TRANSLATION INITIATION FACTOR 2A"/>
    <property type="match status" value="1"/>
</dbReference>
<dbReference type="InterPro" id="IPR011387">
    <property type="entry name" value="TIF2A"/>
</dbReference>
<dbReference type="Proteomes" id="UP001527925">
    <property type="component" value="Unassembled WGS sequence"/>
</dbReference>
<evidence type="ECO:0000313" key="13">
    <source>
        <dbReference type="Proteomes" id="UP001527925"/>
    </source>
</evidence>
<protein>
    <recommendedName>
        <fullName evidence="2 8">Eukaryotic translation initiation factor 2A</fullName>
        <shortName evidence="8">eIF-2A</shortName>
    </recommendedName>
</protein>
<keyword evidence="3 8" id="KW-0396">Initiation factor</keyword>
<accession>A0ABR4N8H7</accession>
<dbReference type="PIRSF" id="PIRSF017222">
    <property type="entry name" value="eIF2A"/>
    <property type="match status" value="1"/>
</dbReference>
<proteinExistence type="inferred from homology"/>
<evidence type="ECO:0000256" key="7">
    <source>
        <dbReference type="ARBA" id="ARBA00022917"/>
    </source>
</evidence>